<name>A0ABQ6CMY7_9HYPH</name>
<keyword evidence="7 8" id="KW-0472">Membrane</keyword>
<dbReference type="PANTHER" id="PTHR30489">
    <property type="entry name" value="LIPOPROTEIN-RELEASING SYSTEM TRANSMEMBRANE PROTEIN LOLE"/>
    <property type="match status" value="1"/>
</dbReference>
<evidence type="ECO:0000256" key="1">
    <source>
        <dbReference type="ARBA" id="ARBA00004651"/>
    </source>
</evidence>
<evidence type="ECO:0000259" key="10">
    <source>
        <dbReference type="Pfam" id="PF12704"/>
    </source>
</evidence>
<dbReference type="Pfam" id="PF02687">
    <property type="entry name" value="FtsX"/>
    <property type="match status" value="1"/>
</dbReference>
<evidence type="ECO:0000256" key="8">
    <source>
        <dbReference type="SAM" id="Phobius"/>
    </source>
</evidence>
<keyword evidence="4" id="KW-1003">Cell membrane</keyword>
<evidence type="ECO:0000313" key="12">
    <source>
        <dbReference type="Proteomes" id="UP001156882"/>
    </source>
</evidence>
<dbReference type="Proteomes" id="UP001156882">
    <property type="component" value="Unassembled WGS sequence"/>
</dbReference>
<dbReference type="InterPro" id="IPR025857">
    <property type="entry name" value="MacB_PCD"/>
</dbReference>
<feature type="transmembrane region" description="Helical" evidence="8">
    <location>
        <begin position="265"/>
        <end position="289"/>
    </location>
</feature>
<comment type="subcellular location">
    <subcellularLocation>
        <location evidence="1">Cell membrane</location>
        <topology evidence="1">Multi-pass membrane protein</topology>
    </subcellularLocation>
</comment>
<feature type="transmembrane region" description="Helical" evidence="8">
    <location>
        <begin position="15"/>
        <end position="41"/>
    </location>
</feature>
<comment type="caution">
    <text evidence="11">The sequence shown here is derived from an EMBL/GenBank/DDBJ whole genome shotgun (WGS) entry which is preliminary data.</text>
</comment>
<proteinExistence type="inferred from homology"/>
<dbReference type="InterPro" id="IPR051447">
    <property type="entry name" value="Lipoprotein-release_system"/>
</dbReference>
<feature type="domain" description="MacB-like periplasmic core" evidence="10">
    <location>
        <begin position="22"/>
        <end position="237"/>
    </location>
</feature>
<evidence type="ECO:0000256" key="4">
    <source>
        <dbReference type="ARBA" id="ARBA00022475"/>
    </source>
</evidence>
<evidence type="ECO:0000256" key="2">
    <source>
        <dbReference type="ARBA" id="ARBA00005236"/>
    </source>
</evidence>
<accession>A0ABQ6CMY7</accession>
<dbReference type="Pfam" id="PF12704">
    <property type="entry name" value="MacB_PCD"/>
    <property type="match status" value="1"/>
</dbReference>
<sequence length="408" mass="44139">MVALRYLLPHRKGGVAALIAVISFLCFLLGVAILIIVMSVMNGFRVELQSKILGFSGHIIVTPSQTPLNDFEAVTERIGKVPGVKLAVPFVEGQVLVSSPFSASGGLVHGMKLEDIQKMPGLASNIKDGKLDGNFDQGQGVIIGTRLAQSLGLQIGDGITLISPKGDVTALGTTPRIKVYPVVATFEVGMSDIDSAFVIMPLQESQAYFNRDGDVTGIEVYVDDPDHVQAIGEEIEKAAGRPVTLTDWRQRNAAFFTALQVERNVMFMILMMLVLMASLGVVSSMAMLVQSKQTDIAIMRTMGATSGAMMRIFLITGMSIGIIGTTCGLVVGLVFCRYIENIQEFISWISNTQLFNSEIYFLSRLPAKTDPTEVIVVVITTLVLCFLATLYPSWRAARLDPVEALRGA</sequence>
<evidence type="ECO:0000256" key="6">
    <source>
        <dbReference type="ARBA" id="ARBA00022989"/>
    </source>
</evidence>
<feature type="transmembrane region" description="Helical" evidence="8">
    <location>
        <begin position="374"/>
        <end position="394"/>
    </location>
</feature>
<feature type="transmembrane region" description="Helical" evidence="8">
    <location>
        <begin position="309"/>
        <end position="336"/>
    </location>
</feature>
<evidence type="ECO:0000256" key="5">
    <source>
        <dbReference type="ARBA" id="ARBA00022692"/>
    </source>
</evidence>
<dbReference type="NCBIfam" id="TIGR02212">
    <property type="entry name" value="lolCE"/>
    <property type="match status" value="1"/>
</dbReference>
<dbReference type="EMBL" id="BSPC01000045">
    <property type="protein sequence ID" value="GLS21180.1"/>
    <property type="molecule type" value="Genomic_DNA"/>
</dbReference>
<keyword evidence="12" id="KW-1185">Reference proteome</keyword>
<keyword evidence="3" id="KW-0813">Transport</keyword>
<comment type="similarity">
    <text evidence="2">Belongs to the ABC-4 integral membrane protein family. LolC/E subfamily.</text>
</comment>
<dbReference type="InterPro" id="IPR003838">
    <property type="entry name" value="ABC3_permease_C"/>
</dbReference>
<organism evidence="11 12">
    <name type="scientific">Labrys miyagiensis</name>
    <dbReference type="NCBI Taxonomy" id="346912"/>
    <lineage>
        <taxon>Bacteria</taxon>
        <taxon>Pseudomonadati</taxon>
        <taxon>Pseudomonadota</taxon>
        <taxon>Alphaproteobacteria</taxon>
        <taxon>Hyphomicrobiales</taxon>
        <taxon>Xanthobacteraceae</taxon>
        <taxon>Labrys</taxon>
    </lineage>
</organism>
<reference evidence="12" key="1">
    <citation type="journal article" date="2019" name="Int. J. Syst. Evol. Microbiol.">
        <title>The Global Catalogue of Microorganisms (GCM) 10K type strain sequencing project: providing services to taxonomists for standard genome sequencing and annotation.</title>
        <authorList>
            <consortium name="The Broad Institute Genomics Platform"/>
            <consortium name="The Broad Institute Genome Sequencing Center for Infectious Disease"/>
            <person name="Wu L."/>
            <person name="Ma J."/>
        </authorList>
    </citation>
    <scope>NUCLEOTIDE SEQUENCE [LARGE SCALE GENOMIC DNA]</scope>
    <source>
        <strain evidence="12">NBRC 101365</strain>
    </source>
</reference>
<evidence type="ECO:0000313" key="11">
    <source>
        <dbReference type="EMBL" id="GLS21180.1"/>
    </source>
</evidence>
<keyword evidence="6 8" id="KW-1133">Transmembrane helix</keyword>
<dbReference type="PANTHER" id="PTHR30489:SF0">
    <property type="entry name" value="LIPOPROTEIN-RELEASING SYSTEM TRANSMEMBRANE PROTEIN LOLE"/>
    <property type="match status" value="1"/>
</dbReference>
<feature type="domain" description="ABC3 transporter permease C-terminal" evidence="9">
    <location>
        <begin position="268"/>
        <end position="401"/>
    </location>
</feature>
<keyword evidence="5 8" id="KW-0812">Transmembrane</keyword>
<gene>
    <name evidence="11" type="ORF">GCM10007874_41970</name>
</gene>
<dbReference type="InterPro" id="IPR011925">
    <property type="entry name" value="LolCE_TM"/>
</dbReference>
<evidence type="ECO:0000259" key="9">
    <source>
        <dbReference type="Pfam" id="PF02687"/>
    </source>
</evidence>
<evidence type="ECO:0000256" key="3">
    <source>
        <dbReference type="ARBA" id="ARBA00022448"/>
    </source>
</evidence>
<evidence type="ECO:0000256" key="7">
    <source>
        <dbReference type="ARBA" id="ARBA00023136"/>
    </source>
</evidence>
<protein>
    <submittedName>
        <fullName evidence="11">ABC transporter permease</fullName>
    </submittedName>
</protein>